<evidence type="ECO:0000256" key="1">
    <source>
        <dbReference type="ARBA" id="ARBA00023157"/>
    </source>
</evidence>
<evidence type="ECO:0000259" key="2">
    <source>
        <dbReference type="Pfam" id="PF01826"/>
    </source>
</evidence>
<dbReference type="Proteomes" id="UP000621168">
    <property type="component" value="Unassembled WGS sequence"/>
</dbReference>
<keyword evidence="4" id="KW-1185">Reference proteome</keyword>
<feature type="domain" description="TIL" evidence="2">
    <location>
        <begin position="22"/>
        <end position="78"/>
    </location>
</feature>
<dbReference type="SUPFAM" id="SSF57567">
    <property type="entry name" value="Serine protease inhibitors"/>
    <property type="match status" value="1"/>
</dbReference>
<keyword evidence="1" id="KW-1015">Disulfide bond</keyword>
<dbReference type="OrthoDB" id="6132182at2759"/>
<gene>
    <name evidence="3" type="primary">Sspo</name>
    <name evidence="3" type="ORF">CORCRI_R13658</name>
</gene>
<evidence type="ECO:0000313" key="3">
    <source>
        <dbReference type="EMBL" id="NXC23207.1"/>
    </source>
</evidence>
<accession>A0A851M5W6</accession>
<feature type="non-terminal residue" evidence="3">
    <location>
        <position position="78"/>
    </location>
</feature>
<sequence length="78" mass="7407">GAGAATATGGDVAVSVPADVPCGAGQLHLECGRACGRTCADLRPDGAGSCPELEGLCVPGCDCPAGLVLAESGRCVPP</sequence>
<dbReference type="CDD" id="cd19941">
    <property type="entry name" value="TIL"/>
    <property type="match status" value="1"/>
</dbReference>
<proteinExistence type="predicted"/>
<dbReference type="Pfam" id="PF01826">
    <property type="entry name" value="TIL"/>
    <property type="match status" value="1"/>
</dbReference>
<reference evidence="3" key="1">
    <citation type="submission" date="2019-09" db="EMBL/GenBank/DDBJ databases">
        <title>Bird 10,000 Genomes (B10K) Project - Family phase.</title>
        <authorList>
            <person name="Zhang G."/>
        </authorList>
    </citation>
    <scope>NUCLEOTIDE SEQUENCE</scope>
    <source>
        <strain evidence="3">B10K-CU-031-40</strain>
    </source>
</reference>
<feature type="non-terminal residue" evidence="3">
    <location>
        <position position="1"/>
    </location>
</feature>
<evidence type="ECO:0000313" key="4">
    <source>
        <dbReference type="Proteomes" id="UP000621168"/>
    </source>
</evidence>
<dbReference type="AlphaFoldDB" id="A0A851M5W6"/>
<comment type="caution">
    <text evidence="3">The sequence shown here is derived from an EMBL/GenBank/DDBJ whole genome shotgun (WGS) entry which is preliminary data.</text>
</comment>
<dbReference type="InterPro" id="IPR002919">
    <property type="entry name" value="TIL_dom"/>
</dbReference>
<name>A0A851M5W6_CORCR</name>
<dbReference type="Gene3D" id="2.10.25.10">
    <property type="entry name" value="Laminin"/>
    <property type="match status" value="1"/>
</dbReference>
<dbReference type="EMBL" id="WBMX01027574">
    <property type="protein sequence ID" value="NXC23207.1"/>
    <property type="molecule type" value="Genomic_DNA"/>
</dbReference>
<dbReference type="InterPro" id="IPR036084">
    <property type="entry name" value="Ser_inhib-like_sf"/>
</dbReference>
<protein>
    <submittedName>
        <fullName evidence="3">SSPO protein</fullName>
    </submittedName>
</protein>
<organism evidence="3 4">
    <name type="scientific">Corythaeola cristata</name>
    <name type="common">Great blue turaco</name>
    <dbReference type="NCBI Taxonomy" id="103954"/>
    <lineage>
        <taxon>Eukaryota</taxon>
        <taxon>Metazoa</taxon>
        <taxon>Chordata</taxon>
        <taxon>Craniata</taxon>
        <taxon>Vertebrata</taxon>
        <taxon>Euteleostomi</taxon>
        <taxon>Archelosauria</taxon>
        <taxon>Archosauria</taxon>
        <taxon>Dinosauria</taxon>
        <taxon>Saurischia</taxon>
        <taxon>Theropoda</taxon>
        <taxon>Coelurosauria</taxon>
        <taxon>Aves</taxon>
        <taxon>Neognathae</taxon>
        <taxon>Neoaves</taxon>
        <taxon>Otidimorphae</taxon>
        <taxon>Musophagiformes</taxon>
        <taxon>Musophagidae</taxon>
        <taxon>Corythaeola</taxon>
    </lineage>
</organism>
<dbReference type="FunFam" id="2.10.25.10:FF:000674">
    <property type="entry name" value="Mucin-2"/>
    <property type="match status" value="1"/>
</dbReference>